<evidence type="ECO:0008006" key="4">
    <source>
        <dbReference type="Google" id="ProtNLM"/>
    </source>
</evidence>
<sequence>MRTGTLFIRTWRIMAILGFLISLFTSYISYPEEVAVRFDDTSRAIQYANRETLFYGAIAIFIISLTSLRALGRMFPRVPSASLPIPNQAEWAAHRTQLNTIFGNWFYALTAAISTILALGLFVLSLLNQADRVVRYVDYAGLLPICTAIIIIVLAALPIRLFMKPSADE</sequence>
<feature type="transmembrane region" description="Helical" evidence="1">
    <location>
        <begin position="12"/>
        <end position="30"/>
    </location>
</feature>
<reference evidence="2 3" key="1">
    <citation type="submission" date="2018-03" db="EMBL/GenBank/DDBJ databases">
        <title>Genomic Encyclopedia of Archaeal and Bacterial Type Strains, Phase II (KMG-II): from individual species to whole genera.</title>
        <authorList>
            <person name="Goeker M."/>
        </authorList>
    </citation>
    <scope>NUCLEOTIDE SEQUENCE [LARGE SCALE GENOMIC DNA]</scope>
    <source>
        <strain evidence="2 3">DSM 28354</strain>
    </source>
</reference>
<gene>
    <name evidence="2" type="ORF">CLV58_13444</name>
</gene>
<dbReference type="AlphaFoldDB" id="A0A2T0S1R4"/>
<dbReference type="OrthoDB" id="957639at2"/>
<comment type="caution">
    <text evidence="2">The sequence shown here is derived from an EMBL/GenBank/DDBJ whole genome shotgun (WGS) entry which is preliminary data.</text>
</comment>
<dbReference type="EMBL" id="PVTE01000034">
    <property type="protein sequence ID" value="PRY27365.1"/>
    <property type="molecule type" value="Genomic_DNA"/>
</dbReference>
<feature type="transmembrane region" description="Helical" evidence="1">
    <location>
        <begin position="53"/>
        <end position="72"/>
    </location>
</feature>
<dbReference type="Proteomes" id="UP000238375">
    <property type="component" value="Unassembled WGS sequence"/>
</dbReference>
<evidence type="ECO:0000313" key="3">
    <source>
        <dbReference type="Proteomes" id="UP000238375"/>
    </source>
</evidence>
<keyword evidence="1" id="KW-1133">Transmembrane helix</keyword>
<organism evidence="2 3">
    <name type="scientific">Spirosoma oryzae</name>
    <dbReference type="NCBI Taxonomy" id="1469603"/>
    <lineage>
        <taxon>Bacteria</taxon>
        <taxon>Pseudomonadati</taxon>
        <taxon>Bacteroidota</taxon>
        <taxon>Cytophagia</taxon>
        <taxon>Cytophagales</taxon>
        <taxon>Cytophagaceae</taxon>
        <taxon>Spirosoma</taxon>
    </lineage>
</organism>
<evidence type="ECO:0000313" key="2">
    <source>
        <dbReference type="EMBL" id="PRY27365.1"/>
    </source>
</evidence>
<proteinExistence type="predicted"/>
<name>A0A2T0S1R4_9BACT</name>
<evidence type="ECO:0000256" key="1">
    <source>
        <dbReference type="SAM" id="Phobius"/>
    </source>
</evidence>
<protein>
    <recommendedName>
        <fullName evidence="4">DUF1648 domain-containing protein</fullName>
    </recommendedName>
</protein>
<keyword evidence="3" id="KW-1185">Reference proteome</keyword>
<accession>A0A2T0S1R4</accession>
<feature type="transmembrane region" description="Helical" evidence="1">
    <location>
        <begin position="105"/>
        <end position="127"/>
    </location>
</feature>
<feature type="transmembrane region" description="Helical" evidence="1">
    <location>
        <begin position="139"/>
        <end position="163"/>
    </location>
</feature>
<keyword evidence="1" id="KW-0812">Transmembrane</keyword>
<dbReference type="RefSeq" id="WP_106140587.1">
    <property type="nucleotide sequence ID" value="NZ_PVTE01000034.1"/>
</dbReference>
<keyword evidence="1" id="KW-0472">Membrane</keyword>